<sequence length="212" mass="23430">RYFKSSTGNFNFVAMDYNTPDVNNAGPRVGPIVINEIMYNPPSGNQNEEYIELYNTLAFPVTLYRIDKHTPWKFTDGIEYIFSDSSPVTIYGYSYLLVVKDKAAFTARYGSIVPPGVQVLGSYDGWLSNAGEKVELGMPGDTDLFGTRYYIRIDRVNYSDGSHPEDCPGGVDLWPTKADGPGKSLSRKDPNDYGNDVINWKAGDPSPGAANP</sequence>
<feature type="region of interest" description="Disordered" evidence="1">
    <location>
        <begin position="161"/>
        <end position="212"/>
    </location>
</feature>
<gene>
    <name evidence="2" type="ORF">S01H1_19551</name>
</gene>
<proteinExistence type="predicted"/>
<name>X0TNF9_9ZZZZ</name>
<feature type="non-terminal residue" evidence="2">
    <location>
        <position position="1"/>
    </location>
</feature>
<dbReference type="EMBL" id="BARS01010574">
    <property type="protein sequence ID" value="GAF95083.1"/>
    <property type="molecule type" value="Genomic_DNA"/>
</dbReference>
<organism evidence="2">
    <name type="scientific">marine sediment metagenome</name>
    <dbReference type="NCBI Taxonomy" id="412755"/>
    <lineage>
        <taxon>unclassified sequences</taxon>
        <taxon>metagenomes</taxon>
        <taxon>ecological metagenomes</taxon>
    </lineage>
</organism>
<reference evidence="2" key="1">
    <citation type="journal article" date="2014" name="Front. Microbiol.">
        <title>High frequency of phylogenetically diverse reductive dehalogenase-homologous genes in deep subseafloor sedimentary metagenomes.</title>
        <authorList>
            <person name="Kawai M."/>
            <person name="Futagami T."/>
            <person name="Toyoda A."/>
            <person name="Takaki Y."/>
            <person name="Nishi S."/>
            <person name="Hori S."/>
            <person name="Arai W."/>
            <person name="Tsubouchi T."/>
            <person name="Morono Y."/>
            <person name="Uchiyama I."/>
            <person name="Ito T."/>
            <person name="Fujiyama A."/>
            <person name="Inagaki F."/>
            <person name="Takami H."/>
        </authorList>
    </citation>
    <scope>NUCLEOTIDE SEQUENCE</scope>
    <source>
        <strain evidence="2">Expedition CK06-06</strain>
    </source>
</reference>
<accession>X0TNF9</accession>
<evidence type="ECO:0000256" key="1">
    <source>
        <dbReference type="SAM" id="MobiDB-lite"/>
    </source>
</evidence>
<dbReference type="AlphaFoldDB" id="X0TNF9"/>
<comment type="caution">
    <text evidence="2">The sequence shown here is derived from an EMBL/GenBank/DDBJ whole genome shotgun (WGS) entry which is preliminary data.</text>
</comment>
<protein>
    <submittedName>
        <fullName evidence="2">Uncharacterized protein</fullName>
    </submittedName>
</protein>
<evidence type="ECO:0000313" key="2">
    <source>
        <dbReference type="EMBL" id="GAF95083.1"/>
    </source>
</evidence>